<name>A0A927R758_9ACTN</name>
<dbReference type="InterPro" id="IPR001128">
    <property type="entry name" value="Cyt_P450"/>
</dbReference>
<dbReference type="PROSITE" id="PS00086">
    <property type="entry name" value="CYTOCHROME_P450"/>
    <property type="match status" value="1"/>
</dbReference>
<evidence type="ECO:0000256" key="2">
    <source>
        <dbReference type="ARBA" id="ARBA00022617"/>
    </source>
</evidence>
<comment type="caution">
    <text evidence="8">The sequence shown here is derived from an EMBL/GenBank/DDBJ whole genome shotgun (WGS) entry which is preliminary data.</text>
</comment>
<proteinExistence type="inferred from homology"/>
<dbReference type="PRINTS" id="PR00359">
    <property type="entry name" value="BP450"/>
</dbReference>
<keyword evidence="9" id="KW-1185">Reference proteome</keyword>
<dbReference type="GO" id="GO:0017000">
    <property type="term" value="P:antibiotic biosynthetic process"/>
    <property type="evidence" value="ECO:0007669"/>
    <property type="project" value="UniProtKB-ARBA"/>
</dbReference>
<dbReference type="PANTHER" id="PTHR46696">
    <property type="entry name" value="P450, PUTATIVE (EUROFUNG)-RELATED"/>
    <property type="match status" value="1"/>
</dbReference>
<dbReference type="CDD" id="cd11029">
    <property type="entry name" value="CYP107-like"/>
    <property type="match status" value="1"/>
</dbReference>
<dbReference type="FunFam" id="1.10.630.10:FF:000018">
    <property type="entry name" value="Cytochrome P450 monooxygenase"/>
    <property type="match status" value="1"/>
</dbReference>
<accession>A0A927R758</accession>
<keyword evidence="6 7" id="KW-0503">Monooxygenase</keyword>
<evidence type="ECO:0000256" key="3">
    <source>
        <dbReference type="ARBA" id="ARBA00022723"/>
    </source>
</evidence>
<dbReference type="Gene3D" id="1.10.630.10">
    <property type="entry name" value="Cytochrome P450"/>
    <property type="match status" value="1"/>
</dbReference>
<evidence type="ECO:0000256" key="5">
    <source>
        <dbReference type="ARBA" id="ARBA00023004"/>
    </source>
</evidence>
<protein>
    <submittedName>
        <fullName evidence="8">Cytochrome P450</fullName>
    </submittedName>
</protein>
<dbReference type="Proteomes" id="UP000649753">
    <property type="component" value="Unassembled WGS sequence"/>
</dbReference>
<dbReference type="PANTHER" id="PTHR46696:SF1">
    <property type="entry name" value="CYTOCHROME P450 YJIB-RELATED"/>
    <property type="match status" value="1"/>
</dbReference>
<sequence>MEKAICPFALDPQGRDTHAETERLREQGPIARVELPGGVLAWSVHGYELAKQVLIDERFSKNPRRNWPAYINGEIPPDWPLITWAVMDNMATHDGADHNRLRGLLLKAFTTRRVEAMAPQLETTATELLDELATAAPEEVVDLKTRYCQALPARMMCDLFGVPDESRADVLRGGHVNVDTRITPEEAAANLDQWTKAIADLVVYKRQHPGDDLTTALIAARDEDGSRLTDDELIGTLHLMLGAGSETMVNSLSHAIIAVLDDPTLRARVLAGEVSWNDVMEETLRVESPVAHLPFRFATERFEIGGVTIEQGDPIMIDYAGLGRDPELHGETACTFDATRKDKTHLSFGHGVHYCLGARLAKLATLIMLPALFHRFPDLELAMPKDQLKPQGTFIMNGRLDVPVYLRGRLTV</sequence>
<dbReference type="EMBL" id="JADBEB010000001">
    <property type="protein sequence ID" value="MBE1487546.1"/>
    <property type="molecule type" value="Genomic_DNA"/>
</dbReference>
<dbReference type="RefSeq" id="WP_192767371.1">
    <property type="nucleotide sequence ID" value="NZ_JADBEB010000001.1"/>
</dbReference>
<keyword evidence="5 7" id="KW-0408">Iron</keyword>
<dbReference type="AlphaFoldDB" id="A0A927R758"/>
<keyword evidence="2 7" id="KW-0349">Heme</keyword>
<dbReference type="InterPro" id="IPR002397">
    <property type="entry name" value="Cyt_P450_B"/>
</dbReference>
<reference evidence="8" key="1">
    <citation type="submission" date="2020-10" db="EMBL/GenBank/DDBJ databases">
        <title>Sequencing the genomes of 1000 actinobacteria strains.</title>
        <authorList>
            <person name="Klenk H.-P."/>
        </authorList>
    </citation>
    <scope>NUCLEOTIDE SEQUENCE</scope>
    <source>
        <strain evidence="8">DSM 46832</strain>
    </source>
</reference>
<dbReference type="InterPro" id="IPR036396">
    <property type="entry name" value="Cyt_P450_sf"/>
</dbReference>
<dbReference type="GO" id="GO:0020037">
    <property type="term" value="F:heme binding"/>
    <property type="evidence" value="ECO:0007669"/>
    <property type="project" value="InterPro"/>
</dbReference>
<dbReference type="GO" id="GO:0005506">
    <property type="term" value="F:iron ion binding"/>
    <property type="evidence" value="ECO:0007669"/>
    <property type="project" value="InterPro"/>
</dbReference>
<dbReference type="SUPFAM" id="SSF48264">
    <property type="entry name" value="Cytochrome P450"/>
    <property type="match status" value="1"/>
</dbReference>
<dbReference type="Pfam" id="PF00067">
    <property type="entry name" value="p450"/>
    <property type="match status" value="2"/>
</dbReference>
<comment type="similarity">
    <text evidence="1 7">Belongs to the cytochrome P450 family.</text>
</comment>
<dbReference type="GO" id="GO:0004497">
    <property type="term" value="F:monooxygenase activity"/>
    <property type="evidence" value="ECO:0007669"/>
    <property type="project" value="UniProtKB-KW"/>
</dbReference>
<gene>
    <name evidence="8" type="ORF">H4W31_003184</name>
</gene>
<evidence type="ECO:0000313" key="9">
    <source>
        <dbReference type="Proteomes" id="UP000649753"/>
    </source>
</evidence>
<keyword evidence="4 7" id="KW-0560">Oxidoreductase</keyword>
<dbReference type="GO" id="GO:0016705">
    <property type="term" value="F:oxidoreductase activity, acting on paired donors, with incorporation or reduction of molecular oxygen"/>
    <property type="evidence" value="ECO:0007669"/>
    <property type="project" value="InterPro"/>
</dbReference>
<dbReference type="InterPro" id="IPR017972">
    <property type="entry name" value="Cyt_P450_CS"/>
</dbReference>
<evidence type="ECO:0000256" key="7">
    <source>
        <dbReference type="RuleBase" id="RU000461"/>
    </source>
</evidence>
<evidence type="ECO:0000256" key="4">
    <source>
        <dbReference type="ARBA" id="ARBA00023002"/>
    </source>
</evidence>
<keyword evidence="3 7" id="KW-0479">Metal-binding</keyword>
<evidence type="ECO:0000313" key="8">
    <source>
        <dbReference type="EMBL" id="MBE1487546.1"/>
    </source>
</evidence>
<evidence type="ECO:0000256" key="1">
    <source>
        <dbReference type="ARBA" id="ARBA00010617"/>
    </source>
</evidence>
<evidence type="ECO:0000256" key="6">
    <source>
        <dbReference type="ARBA" id="ARBA00023033"/>
    </source>
</evidence>
<organism evidence="8 9">
    <name type="scientific">Plantactinospora soyae</name>
    <dbReference type="NCBI Taxonomy" id="1544732"/>
    <lineage>
        <taxon>Bacteria</taxon>
        <taxon>Bacillati</taxon>
        <taxon>Actinomycetota</taxon>
        <taxon>Actinomycetes</taxon>
        <taxon>Micromonosporales</taxon>
        <taxon>Micromonosporaceae</taxon>
        <taxon>Plantactinospora</taxon>
    </lineage>
</organism>